<feature type="compositionally biased region" description="Polar residues" evidence="1">
    <location>
        <begin position="1"/>
        <end position="11"/>
    </location>
</feature>
<accession>R7TPF9</accession>
<evidence type="ECO:0000313" key="4">
    <source>
        <dbReference type="Proteomes" id="UP000014760"/>
    </source>
</evidence>
<proteinExistence type="predicted"/>
<gene>
    <name evidence="2" type="ORF">CAPTEDRAFT_199008</name>
</gene>
<feature type="region of interest" description="Disordered" evidence="1">
    <location>
        <begin position="1"/>
        <end position="38"/>
    </location>
</feature>
<keyword evidence="4" id="KW-1185">Reference proteome</keyword>
<dbReference type="HOGENOM" id="CLU_2099182_0_0_1"/>
<dbReference type="EnsemblMetazoa" id="CapteT199008">
    <property type="protein sequence ID" value="CapteP199008"/>
    <property type="gene ID" value="CapteG199008"/>
</dbReference>
<protein>
    <submittedName>
        <fullName evidence="2 3">Uncharacterized protein</fullName>
    </submittedName>
</protein>
<reference evidence="4" key="1">
    <citation type="submission" date="2012-12" db="EMBL/GenBank/DDBJ databases">
        <authorList>
            <person name="Hellsten U."/>
            <person name="Grimwood J."/>
            <person name="Chapman J.A."/>
            <person name="Shapiro H."/>
            <person name="Aerts A."/>
            <person name="Otillar R.P."/>
            <person name="Terry A.Y."/>
            <person name="Boore J.L."/>
            <person name="Simakov O."/>
            <person name="Marletaz F."/>
            <person name="Cho S.-J."/>
            <person name="Edsinger-Gonzales E."/>
            <person name="Havlak P."/>
            <person name="Kuo D.-H."/>
            <person name="Larsson T."/>
            <person name="Lv J."/>
            <person name="Arendt D."/>
            <person name="Savage R."/>
            <person name="Osoegawa K."/>
            <person name="de Jong P."/>
            <person name="Lindberg D.R."/>
            <person name="Seaver E.C."/>
            <person name="Weisblat D.A."/>
            <person name="Putnam N.H."/>
            <person name="Grigoriev I.V."/>
            <person name="Rokhsar D.S."/>
        </authorList>
    </citation>
    <scope>NUCLEOTIDE SEQUENCE</scope>
    <source>
        <strain evidence="4">I ESC-2004</strain>
    </source>
</reference>
<reference evidence="3" key="3">
    <citation type="submission" date="2015-06" db="UniProtKB">
        <authorList>
            <consortium name="EnsemblMetazoa"/>
        </authorList>
    </citation>
    <scope>IDENTIFICATION</scope>
</reference>
<name>R7TPF9_CAPTE</name>
<evidence type="ECO:0000313" key="3">
    <source>
        <dbReference type="EnsemblMetazoa" id="CapteP199008"/>
    </source>
</evidence>
<dbReference type="EMBL" id="AMQN01011680">
    <property type="status" value="NOT_ANNOTATED_CDS"/>
    <property type="molecule type" value="Genomic_DNA"/>
</dbReference>
<evidence type="ECO:0000313" key="2">
    <source>
        <dbReference type="EMBL" id="ELT95773.1"/>
    </source>
</evidence>
<dbReference type="AlphaFoldDB" id="R7TPF9"/>
<dbReference type="EMBL" id="KB309022">
    <property type="protein sequence ID" value="ELT95773.1"/>
    <property type="molecule type" value="Genomic_DNA"/>
</dbReference>
<reference evidence="2 4" key="2">
    <citation type="journal article" date="2013" name="Nature">
        <title>Insights into bilaterian evolution from three spiralian genomes.</title>
        <authorList>
            <person name="Simakov O."/>
            <person name="Marletaz F."/>
            <person name="Cho S.J."/>
            <person name="Edsinger-Gonzales E."/>
            <person name="Havlak P."/>
            <person name="Hellsten U."/>
            <person name="Kuo D.H."/>
            <person name="Larsson T."/>
            <person name="Lv J."/>
            <person name="Arendt D."/>
            <person name="Savage R."/>
            <person name="Osoegawa K."/>
            <person name="de Jong P."/>
            <person name="Grimwood J."/>
            <person name="Chapman J.A."/>
            <person name="Shapiro H."/>
            <person name="Aerts A."/>
            <person name="Otillar R.P."/>
            <person name="Terry A.Y."/>
            <person name="Boore J.L."/>
            <person name="Grigoriev I.V."/>
            <person name="Lindberg D.R."/>
            <person name="Seaver E.C."/>
            <person name="Weisblat D.A."/>
            <person name="Putnam N.H."/>
            <person name="Rokhsar D.S."/>
        </authorList>
    </citation>
    <scope>NUCLEOTIDE SEQUENCE</scope>
    <source>
        <strain evidence="2 4">I ESC-2004</strain>
    </source>
</reference>
<organism evidence="2">
    <name type="scientific">Capitella teleta</name>
    <name type="common">Polychaete worm</name>
    <dbReference type="NCBI Taxonomy" id="283909"/>
    <lineage>
        <taxon>Eukaryota</taxon>
        <taxon>Metazoa</taxon>
        <taxon>Spiralia</taxon>
        <taxon>Lophotrochozoa</taxon>
        <taxon>Annelida</taxon>
        <taxon>Polychaeta</taxon>
        <taxon>Sedentaria</taxon>
        <taxon>Scolecida</taxon>
        <taxon>Capitellidae</taxon>
        <taxon>Capitella</taxon>
    </lineage>
</organism>
<evidence type="ECO:0000256" key="1">
    <source>
        <dbReference type="SAM" id="MobiDB-lite"/>
    </source>
</evidence>
<dbReference type="Proteomes" id="UP000014760">
    <property type="component" value="Unassembled WGS sequence"/>
</dbReference>
<sequence length="116" mass="13346">MKNRNYNSQSWPDRVSNPGYVDLNSPDPMRNTREGDPFDDVQRSLSLDLWLPRLRKEAKLNVIHKLLELNKNDYQEALTSEKNVDVDLKVTGLHKQLFCKELKHSADSFGSMGSAE</sequence>